<comment type="caution">
    <text evidence="1">The sequence shown here is derived from an EMBL/GenBank/DDBJ whole genome shotgun (WGS) entry which is preliminary data.</text>
</comment>
<name>A0A7W7G5B2_9ACTN</name>
<dbReference type="EMBL" id="JACHMF010000001">
    <property type="protein sequence ID" value="MBB4696414.1"/>
    <property type="molecule type" value="Genomic_DNA"/>
</dbReference>
<gene>
    <name evidence="1" type="ORF">BKA14_006562</name>
</gene>
<accession>A0A7W7G5B2</accession>
<dbReference type="AlphaFoldDB" id="A0A7W7G5B2"/>
<proteinExistence type="predicted"/>
<organism evidence="1 2">
    <name type="scientific">Paractinoplanes abujensis</name>
    <dbReference type="NCBI Taxonomy" id="882441"/>
    <lineage>
        <taxon>Bacteria</taxon>
        <taxon>Bacillati</taxon>
        <taxon>Actinomycetota</taxon>
        <taxon>Actinomycetes</taxon>
        <taxon>Micromonosporales</taxon>
        <taxon>Micromonosporaceae</taxon>
        <taxon>Paractinoplanes</taxon>
    </lineage>
</organism>
<evidence type="ECO:0000313" key="1">
    <source>
        <dbReference type="EMBL" id="MBB4696414.1"/>
    </source>
</evidence>
<keyword evidence="2" id="KW-1185">Reference proteome</keyword>
<evidence type="ECO:0000313" key="2">
    <source>
        <dbReference type="Proteomes" id="UP000542742"/>
    </source>
</evidence>
<reference evidence="1 2" key="1">
    <citation type="submission" date="2020-08" db="EMBL/GenBank/DDBJ databases">
        <title>Sequencing the genomes of 1000 actinobacteria strains.</title>
        <authorList>
            <person name="Klenk H.-P."/>
        </authorList>
    </citation>
    <scope>NUCLEOTIDE SEQUENCE [LARGE SCALE GENOMIC DNA]</scope>
    <source>
        <strain evidence="1 2">DSM 45518</strain>
    </source>
</reference>
<protein>
    <submittedName>
        <fullName evidence="1">Uncharacterized protein</fullName>
    </submittedName>
</protein>
<dbReference type="Proteomes" id="UP000542742">
    <property type="component" value="Unassembled WGS sequence"/>
</dbReference>
<sequence>MAAGFRRASRLIVAGDRPSSAAIAVCDQFSSNRSAITIRSSTDK</sequence>